<feature type="coiled-coil region" evidence="1">
    <location>
        <begin position="68"/>
        <end position="95"/>
    </location>
</feature>
<dbReference type="OrthoDB" id="3213154at2759"/>
<organism evidence="3 4">
    <name type="scientific">Caenorhabditis angaria</name>
    <dbReference type="NCBI Taxonomy" id="860376"/>
    <lineage>
        <taxon>Eukaryota</taxon>
        <taxon>Metazoa</taxon>
        <taxon>Ecdysozoa</taxon>
        <taxon>Nematoda</taxon>
        <taxon>Chromadorea</taxon>
        <taxon>Rhabditida</taxon>
        <taxon>Rhabditina</taxon>
        <taxon>Rhabditomorpha</taxon>
        <taxon>Rhabditoidea</taxon>
        <taxon>Rhabditidae</taxon>
        <taxon>Peloderinae</taxon>
        <taxon>Caenorhabditis</taxon>
    </lineage>
</organism>
<accession>A0A9P1MU67</accession>
<evidence type="ECO:0000256" key="1">
    <source>
        <dbReference type="SAM" id="Coils"/>
    </source>
</evidence>
<sequence>MDKPFPGNAQFCPMLNSRNSEGPSTSTNYEGPIFSQQFVNYNKARDSYRRQLQMERANLDYELETLHEHDLEFKIEEQEKQKKSLDSKLALMLKTMKETLGSVPSSNGHLESVESLTEWLKTVQVKPNVRKSIREAILSKKKC</sequence>
<dbReference type="AlphaFoldDB" id="A0A9P1MU67"/>
<feature type="region of interest" description="Disordered" evidence="2">
    <location>
        <begin position="1"/>
        <end position="31"/>
    </location>
</feature>
<keyword evidence="1" id="KW-0175">Coiled coil</keyword>
<name>A0A9P1MU67_9PELO</name>
<comment type="caution">
    <text evidence="3">The sequence shown here is derived from an EMBL/GenBank/DDBJ whole genome shotgun (WGS) entry which is preliminary data.</text>
</comment>
<evidence type="ECO:0000313" key="4">
    <source>
        <dbReference type="Proteomes" id="UP001152747"/>
    </source>
</evidence>
<reference evidence="3" key="1">
    <citation type="submission" date="2022-11" db="EMBL/GenBank/DDBJ databases">
        <authorList>
            <person name="Kikuchi T."/>
        </authorList>
    </citation>
    <scope>NUCLEOTIDE SEQUENCE</scope>
    <source>
        <strain evidence="3">PS1010</strain>
    </source>
</reference>
<dbReference type="Proteomes" id="UP001152747">
    <property type="component" value="Unassembled WGS sequence"/>
</dbReference>
<proteinExistence type="predicted"/>
<keyword evidence="4" id="KW-1185">Reference proteome</keyword>
<gene>
    <name evidence="3" type="ORF">CAMP_LOCUS2472</name>
</gene>
<dbReference type="EMBL" id="CANHGI010000001">
    <property type="protein sequence ID" value="CAI5439835.1"/>
    <property type="molecule type" value="Genomic_DNA"/>
</dbReference>
<protein>
    <submittedName>
        <fullName evidence="3">Uncharacterized protein</fullName>
    </submittedName>
</protein>
<feature type="compositionally biased region" description="Polar residues" evidence="2">
    <location>
        <begin position="16"/>
        <end position="31"/>
    </location>
</feature>
<evidence type="ECO:0000256" key="2">
    <source>
        <dbReference type="SAM" id="MobiDB-lite"/>
    </source>
</evidence>
<evidence type="ECO:0000313" key="3">
    <source>
        <dbReference type="EMBL" id="CAI5439835.1"/>
    </source>
</evidence>